<dbReference type="Pfam" id="PF01007">
    <property type="entry name" value="IRK"/>
    <property type="match status" value="1"/>
</dbReference>
<evidence type="ECO:0000256" key="9">
    <source>
        <dbReference type="ARBA" id="ARBA00023136"/>
    </source>
</evidence>
<evidence type="ECO:0000256" key="4">
    <source>
        <dbReference type="ARBA" id="ARBA00022692"/>
    </source>
</evidence>
<dbReference type="InterPro" id="IPR041647">
    <property type="entry name" value="IRK_C"/>
</dbReference>
<feature type="region of interest" description="Disordered" evidence="12">
    <location>
        <begin position="84"/>
        <end position="128"/>
    </location>
</feature>
<evidence type="ECO:0000256" key="13">
    <source>
        <dbReference type="SAM" id="Phobius"/>
    </source>
</evidence>
<evidence type="ECO:0000259" key="15">
    <source>
        <dbReference type="Pfam" id="PF17655"/>
    </source>
</evidence>
<evidence type="ECO:0000256" key="8">
    <source>
        <dbReference type="ARBA" id="ARBA00023065"/>
    </source>
</evidence>
<keyword evidence="8 11" id="KW-0406">Ion transport</keyword>
<dbReference type="PANTHER" id="PTHR11767">
    <property type="entry name" value="INWARD RECTIFIER POTASSIUM CHANNEL"/>
    <property type="match status" value="1"/>
</dbReference>
<keyword evidence="5 11" id="KW-0851">Voltage-gated channel</keyword>
<keyword evidence="7 13" id="KW-1133">Transmembrane helix</keyword>
<sequence>MDYRYMCDGYGDVRQEPGRAAAAAEEELAARRAQERRLQRGAEPHPAPRAALPARPLHDAGGRAMALDAARLRAQLRAQLAGLRHSLATRGRRPRRPPAAPTRQQVASPTVRAGETGDPRENPPTNGIIVRHDSHVRKSSEPAGDRTQFALVGGERANRLATAAPRKVSHFKPVKYSDFFACLGTSVSLIVEVILWPAVIWARLSVKREVGGPQEKGGKRAGKRKLDTRKLNSINFTTLFYPVQAGKKRVKFSYGKSSQALPWESYTCWTQYLPSCFHSKAMRYGAMGFDELLSPTISMQKFSRNAHDADALRRNMIHPDWLQLIATHRCIELPTIGESDSPRLVSTTVLSRIRILDPWTGGPLYGVDTGGPRESAGANMAASLQCLRYLYLTARPCLDTLSPAVATTNFTMADFLLAAYMAWQPLVRWCIKCAFAAMRKDFNWRAVLISKVLTSSRTVFTEPSRRFEFMSFEQLLTYACAIHVVVEHVFPAVTTPASCRRSRSSSDNAEWTPCVLNVRSFTSAFLFSVETQHSIGYGSRSTTEECPEAIFLMVLQAPLPDFRARDSCRTMPLGWPADFLGDLPFLPSSHSDAAPYSPPFATRPTFSTPLKKRCPVHTIRNYLIKGGITQLQRQSHYTHTHVNRAHARRSCTCAGCNITKKPIRPLHRSVLRTRASHWFDPADPRYTILRPYRHESSSIQQPPWYQLPLELIKKTVKILNREGRTGNEHGTNYENYVTQYSTEPGLLLLFSQAITGLLIEACMMGVVFAKLARPKQRTQTLLFSKHAVVCQRDRELCFKFRVGDMRKSHIINAKVRALFISSKLTSEGELLPHYRQANANTRKHLRKCRKYK</sequence>
<dbReference type="SUPFAM" id="SSF81324">
    <property type="entry name" value="Voltage-gated potassium channels"/>
    <property type="match status" value="1"/>
</dbReference>
<name>A0ABQ9IKT7_9NEOP</name>
<organism evidence="16 17">
    <name type="scientific">Dryococelus australis</name>
    <dbReference type="NCBI Taxonomy" id="614101"/>
    <lineage>
        <taxon>Eukaryota</taxon>
        <taxon>Metazoa</taxon>
        <taxon>Ecdysozoa</taxon>
        <taxon>Arthropoda</taxon>
        <taxon>Hexapoda</taxon>
        <taxon>Insecta</taxon>
        <taxon>Pterygota</taxon>
        <taxon>Neoptera</taxon>
        <taxon>Polyneoptera</taxon>
        <taxon>Phasmatodea</taxon>
        <taxon>Verophasmatodea</taxon>
        <taxon>Anareolatae</taxon>
        <taxon>Phasmatidae</taxon>
        <taxon>Eurycanthinae</taxon>
        <taxon>Dryococelus</taxon>
    </lineage>
</organism>
<proteinExistence type="inferred from homology"/>
<protein>
    <submittedName>
        <fullName evidence="16">Uncharacterized protein</fullName>
    </submittedName>
</protein>
<reference evidence="16 17" key="1">
    <citation type="submission" date="2023-02" db="EMBL/GenBank/DDBJ databases">
        <title>LHISI_Scaffold_Assembly.</title>
        <authorList>
            <person name="Stuart O.P."/>
            <person name="Cleave R."/>
            <person name="Magrath M.J.L."/>
            <person name="Mikheyev A.S."/>
        </authorList>
    </citation>
    <scope>NUCLEOTIDE SEQUENCE [LARGE SCALE GENOMIC DNA]</scope>
    <source>
        <strain evidence="16">Daus_M_001</strain>
        <tissue evidence="16">Leg muscle</tissue>
    </source>
</reference>
<accession>A0ABQ9IKT7</accession>
<dbReference type="EMBL" id="JARBHB010000001">
    <property type="protein sequence ID" value="KAJ8897287.1"/>
    <property type="molecule type" value="Genomic_DNA"/>
</dbReference>
<keyword evidence="9 13" id="KW-0472">Membrane</keyword>
<feature type="transmembrane region" description="Helical" evidence="13">
    <location>
        <begin position="746"/>
        <end position="769"/>
    </location>
</feature>
<keyword evidence="3 11" id="KW-0633">Potassium transport</keyword>
<feature type="domain" description="Potassium channel inwardly rectifying transmembrane" evidence="14">
    <location>
        <begin position="505"/>
        <end position="557"/>
    </location>
</feature>
<dbReference type="InterPro" id="IPR014756">
    <property type="entry name" value="Ig_E-set"/>
</dbReference>
<feature type="region of interest" description="Disordered" evidence="12">
    <location>
        <begin position="33"/>
        <end position="56"/>
    </location>
</feature>
<evidence type="ECO:0000256" key="1">
    <source>
        <dbReference type="ARBA" id="ARBA00004141"/>
    </source>
</evidence>
<dbReference type="Proteomes" id="UP001159363">
    <property type="component" value="Chromosome 1"/>
</dbReference>
<evidence type="ECO:0000256" key="3">
    <source>
        <dbReference type="ARBA" id="ARBA00022538"/>
    </source>
</evidence>
<evidence type="ECO:0000259" key="14">
    <source>
        <dbReference type="Pfam" id="PF01007"/>
    </source>
</evidence>
<dbReference type="Gene3D" id="1.10.287.70">
    <property type="match status" value="1"/>
</dbReference>
<keyword evidence="2 11" id="KW-0813">Transport</keyword>
<evidence type="ECO:0000256" key="2">
    <source>
        <dbReference type="ARBA" id="ARBA00022448"/>
    </source>
</evidence>
<dbReference type="InterPro" id="IPR013518">
    <property type="entry name" value="K_chnl_inward-rec_Kir_cyto"/>
</dbReference>
<dbReference type="Gene3D" id="2.60.40.1400">
    <property type="entry name" value="G protein-activated inward rectifier potassium channel 1"/>
    <property type="match status" value="1"/>
</dbReference>
<keyword evidence="17" id="KW-1185">Reference proteome</keyword>
<evidence type="ECO:0000256" key="5">
    <source>
        <dbReference type="ARBA" id="ARBA00022882"/>
    </source>
</evidence>
<dbReference type="SUPFAM" id="SSF81296">
    <property type="entry name" value="E set domains"/>
    <property type="match status" value="1"/>
</dbReference>
<keyword evidence="10 11" id="KW-0407">Ion channel</keyword>
<comment type="subcellular location">
    <subcellularLocation>
        <location evidence="1 11">Membrane</location>
        <topology evidence="1 11">Multi-pass membrane protein</topology>
    </subcellularLocation>
</comment>
<comment type="similarity">
    <text evidence="11">Belongs to the inward rectifier-type potassium channel (TC 1.A.2.1) family.</text>
</comment>
<dbReference type="InterPro" id="IPR016449">
    <property type="entry name" value="K_chnl_inward-rec_Kir"/>
</dbReference>
<evidence type="ECO:0000256" key="6">
    <source>
        <dbReference type="ARBA" id="ARBA00022958"/>
    </source>
</evidence>
<comment type="caution">
    <text evidence="16">The sequence shown here is derived from an EMBL/GenBank/DDBJ whole genome shotgun (WGS) entry which is preliminary data.</text>
</comment>
<evidence type="ECO:0000256" key="7">
    <source>
        <dbReference type="ARBA" id="ARBA00022989"/>
    </source>
</evidence>
<dbReference type="PANTHER" id="PTHR11767:SF115">
    <property type="entry name" value="INWARDLY RECTIFYING POTASSIUM CHANNEL 3, ISOFORM D"/>
    <property type="match status" value="1"/>
</dbReference>
<feature type="compositionally biased region" description="Basic and acidic residues" evidence="12">
    <location>
        <begin position="33"/>
        <end position="43"/>
    </location>
</feature>
<evidence type="ECO:0000256" key="10">
    <source>
        <dbReference type="ARBA" id="ARBA00023303"/>
    </source>
</evidence>
<keyword evidence="6 11" id="KW-0630">Potassium</keyword>
<evidence type="ECO:0000313" key="17">
    <source>
        <dbReference type="Proteomes" id="UP001159363"/>
    </source>
</evidence>
<evidence type="ECO:0000256" key="11">
    <source>
        <dbReference type="RuleBase" id="RU003822"/>
    </source>
</evidence>
<feature type="domain" description="Inward rectifier potassium channel C-terminal" evidence="15">
    <location>
        <begin position="781"/>
        <end position="835"/>
    </location>
</feature>
<gene>
    <name evidence="16" type="ORF">PR048_002633</name>
</gene>
<evidence type="ECO:0000313" key="16">
    <source>
        <dbReference type="EMBL" id="KAJ8897287.1"/>
    </source>
</evidence>
<evidence type="ECO:0000256" key="12">
    <source>
        <dbReference type="SAM" id="MobiDB-lite"/>
    </source>
</evidence>
<keyword evidence="4 11" id="KW-0812">Transmembrane</keyword>
<dbReference type="Pfam" id="PF17655">
    <property type="entry name" value="IRK_C"/>
    <property type="match status" value="1"/>
</dbReference>
<dbReference type="InterPro" id="IPR040445">
    <property type="entry name" value="Kir_TM"/>
</dbReference>